<organism evidence="6 7">
    <name type="scientific">Kutzneria kofuensis</name>
    <dbReference type="NCBI Taxonomy" id="103725"/>
    <lineage>
        <taxon>Bacteria</taxon>
        <taxon>Bacillati</taxon>
        <taxon>Actinomycetota</taxon>
        <taxon>Actinomycetes</taxon>
        <taxon>Pseudonocardiales</taxon>
        <taxon>Pseudonocardiaceae</taxon>
        <taxon>Kutzneria</taxon>
    </lineage>
</organism>
<dbReference type="Gene3D" id="1.20.1440.20">
    <property type="entry name" value="LemA-like domain"/>
    <property type="match status" value="1"/>
</dbReference>
<dbReference type="InterPro" id="IPR007156">
    <property type="entry name" value="MamQ_LemA"/>
</dbReference>
<dbReference type="Proteomes" id="UP000585638">
    <property type="component" value="Unassembled WGS sequence"/>
</dbReference>
<accession>A0A7W9NHK0</accession>
<keyword evidence="7" id="KW-1185">Reference proteome</keyword>
<comment type="caution">
    <text evidence="6">The sequence shown here is derived from an EMBL/GenBank/DDBJ whole genome shotgun (WGS) entry which is preliminary data.</text>
</comment>
<dbReference type="PANTHER" id="PTHR34478">
    <property type="entry name" value="PROTEIN LEMA"/>
    <property type="match status" value="1"/>
</dbReference>
<evidence type="ECO:0000256" key="1">
    <source>
        <dbReference type="ARBA" id="ARBA00004167"/>
    </source>
</evidence>
<comment type="subcellular location">
    <subcellularLocation>
        <location evidence="1">Membrane</location>
        <topology evidence="1">Single-pass membrane protein</topology>
    </subcellularLocation>
</comment>
<keyword evidence="4" id="KW-1133">Transmembrane helix</keyword>
<dbReference type="RefSeq" id="WP_184863820.1">
    <property type="nucleotide sequence ID" value="NZ_JACHIR010000001.1"/>
</dbReference>
<keyword evidence="3" id="KW-0812">Transmembrane</keyword>
<keyword evidence="5" id="KW-0472">Membrane</keyword>
<dbReference type="InterPro" id="IPR023353">
    <property type="entry name" value="LemA-like_dom_sf"/>
</dbReference>
<evidence type="ECO:0000256" key="5">
    <source>
        <dbReference type="ARBA" id="ARBA00023136"/>
    </source>
</evidence>
<dbReference type="GO" id="GO:0016020">
    <property type="term" value="C:membrane"/>
    <property type="evidence" value="ECO:0007669"/>
    <property type="project" value="UniProtKB-SubCell"/>
</dbReference>
<evidence type="ECO:0000256" key="4">
    <source>
        <dbReference type="ARBA" id="ARBA00022989"/>
    </source>
</evidence>
<reference evidence="6 7" key="1">
    <citation type="submission" date="2020-08" db="EMBL/GenBank/DDBJ databases">
        <title>Sequencing the genomes of 1000 actinobacteria strains.</title>
        <authorList>
            <person name="Klenk H.-P."/>
        </authorList>
    </citation>
    <scope>NUCLEOTIDE SEQUENCE [LARGE SCALE GENOMIC DNA]</scope>
    <source>
        <strain evidence="6 7">DSM 43851</strain>
    </source>
</reference>
<name>A0A7W9NHK0_9PSEU</name>
<dbReference type="Pfam" id="PF04011">
    <property type="entry name" value="LemA"/>
    <property type="match status" value="1"/>
</dbReference>
<dbReference type="EMBL" id="JACHIR010000001">
    <property type="protein sequence ID" value="MBB5892835.1"/>
    <property type="molecule type" value="Genomic_DNA"/>
</dbReference>
<protein>
    <submittedName>
        <fullName evidence="6">LemA protein</fullName>
    </submittedName>
</protein>
<sequence>MVAALSVVVVLLLTALGVTLSHNRFTVQREAVERMWRRVDAELQRRHDLIGGIVAVTKAGGVNVSTIVQARSQAMASRGAGPVAQSRAEQLLNQQLTAFLAGVPARLREDRDFGLLWEQMGESDERVAAAARDYNDSVHALNSRIVAFPSNIVAATTKVARAQYFLPGGRTR</sequence>
<evidence type="ECO:0000256" key="3">
    <source>
        <dbReference type="ARBA" id="ARBA00022692"/>
    </source>
</evidence>
<dbReference type="AlphaFoldDB" id="A0A7W9NHK0"/>
<proteinExistence type="inferred from homology"/>
<gene>
    <name evidence="6" type="ORF">BJ998_004031</name>
</gene>
<dbReference type="PANTHER" id="PTHR34478:SF1">
    <property type="entry name" value="PROTEIN LEMA"/>
    <property type="match status" value="1"/>
</dbReference>
<dbReference type="SUPFAM" id="SSF140478">
    <property type="entry name" value="LemA-like"/>
    <property type="match status" value="1"/>
</dbReference>
<evidence type="ECO:0000256" key="2">
    <source>
        <dbReference type="ARBA" id="ARBA00008854"/>
    </source>
</evidence>
<evidence type="ECO:0000313" key="6">
    <source>
        <dbReference type="EMBL" id="MBB5892835.1"/>
    </source>
</evidence>
<evidence type="ECO:0000313" key="7">
    <source>
        <dbReference type="Proteomes" id="UP000585638"/>
    </source>
</evidence>
<comment type="similarity">
    <text evidence="2">Belongs to the LemA family.</text>
</comment>